<evidence type="ECO:0000313" key="1">
    <source>
        <dbReference type="EMBL" id="KAK3355873.1"/>
    </source>
</evidence>
<comment type="caution">
    <text evidence="1">The sequence shown here is derived from an EMBL/GenBank/DDBJ whole genome shotgun (WGS) entry which is preliminary data.</text>
</comment>
<reference evidence="1" key="1">
    <citation type="journal article" date="2023" name="Mol. Phylogenet. Evol.">
        <title>Genome-scale phylogeny and comparative genomics of the fungal order Sordariales.</title>
        <authorList>
            <person name="Hensen N."/>
            <person name="Bonometti L."/>
            <person name="Westerberg I."/>
            <person name="Brannstrom I.O."/>
            <person name="Guillou S."/>
            <person name="Cros-Aarteil S."/>
            <person name="Calhoun S."/>
            <person name="Haridas S."/>
            <person name="Kuo A."/>
            <person name="Mondo S."/>
            <person name="Pangilinan J."/>
            <person name="Riley R."/>
            <person name="LaButti K."/>
            <person name="Andreopoulos B."/>
            <person name="Lipzen A."/>
            <person name="Chen C."/>
            <person name="Yan M."/>
            <person name="Daum C."/>
            <person name="Ng V."/>
            <person name="Clum A."/>
            <person name="Steindorff A."/>
            <person name="Ohm R.A."/>
            <person name="Martin F."/>
            <person name="Silar P."/>
            <person name="Natvig D.O."/>
            <person name="Lalanne C."/>
            <person name="Gautier V."/>
            <person name="Ament-Velasquez S.L."/>
            <person name="Kruys A."/>
            <person name="Hutchinson M.I."/>
            <person name="Powell A.J."/>
            <person name="Barry K."/>
            <person name="Miller A.N."/>
            <person name="Grigoriev I.V."/>
            <person name="Debuchy R."/>
            <person name="Gladieux P."/>
            <person name="Hiltunen Thoren M."/>
            <person name="Johannesson H."/>
        </authorList>
    </citation>
    <scope>NUCLEOTIDE SEQUENCE</scope>
    <source>
        <strain evidence="1">CBS 560.94</strain>
    </source>
</reference>
<dbReference type="GeneID" id="87863297"/>
<evidence type="ECO:0000313" key="2">
    <source>
        <dbReference type="Proteomes" id="UP001278500"/>
    </source>
</evidence>
<sequence>MVVVVIVVPLVLAALGASGLVVATPVTLTGAQPTVHSNLQCRAIGLGLVGVELVVMPVMPLTRVQTVIDRKAKRSLSDGEGLRSGGCICQGWDSPATVDRTVTTTGWTTPGSSAGS</sequence>
<dbReference type="Proteomes" id="UP001278500">
    <property type="component" value="Unassembled WGS sequence"/>
</dbReference>
<protein>
    <submittedName>
        <fullName evidence="1">Uncharacterized protein</fullName>
    </submittedName>
</protein>
<dbReference type="AlphaFoldDB" id="A0AAE0JR09"/>
<organism evidence="1 2">
    <name type="scientific">Neurospora tetraspora</name>
    <dbReference type="NCBI Taxonomy" id="94610"/>
    <lineage>
        <taxon>Eukaryota</taxon>
        <taxon>Fungi</taxon>
        <taxon>Dikarya</taxon>
        <taxon>Ascomycota</taxon>
        <taxon>Pezizomycotina</taxon>
        <taxon>Sordariomycetes</taxon>
        <taxon>Sordariomycetidae</taxon>
        <taxon>Sordariales</taxon>
        <taxon>Sordariaceae</taxon>
        <taxon>Neurospora</taxon>
    </lineage>
</organism>
<dbReference type="EMBL" id="JAUEPP010000001">
    <property type="protein sequence ID" value="KAK3355873.1"/>
    <property type="molecule type" value="Genomic_DNA"/>
</dbReference>
<dbReference type="RefSeq" id="XP_062687251.1">
    <property type="nucleotide sequence ID" value="XM_062826143.1"/>
</dbReference>
<accession>A0AAE0JR09</accession>
<name>A0AAE0JR09_9PEZI</name>
<reference evidence="1" key="2">
    <citation type="submission" date="2023-06" db="EMBL/GenBank/DDBJ databases">
        <authorList>
            <consortium name="Lawrence Berkeley National Laboratory"/>
            <person name="Haridas S."/>
            <person name="Hensen N."/>
            <person name="Bonometti L."/>
            <person name="Westerberg I."/>
            <person name="Brannstrom I.O."/>
            <person name="Guillou S."/>
            <person name="Cros-Aarteil S."/>
            <person name="Calhoun S."/>
            <person name="Kuo A."/>
            <person name="Mondo S."/>
            <person name="Pangilinan J."/>
            <person name="Riley R."/>
            <person name="Labutti K."/>
            <person name="Andreopoulos B."/>
            <person name="Lipzen A."/>
            <person name="Chen C."/>
            <person name="Yanf M."/>
            <person name="Daum C."/>
            <person name="Ng V."/>
            <person name="Clum A."/>
            <person name="Steindorff A."/>
            <person name="Ohm R."/>
            <person name="Martin F."/>
            <person name="Silar P."/>
            <person name="Natvig D."/>
            <person name="Lalanne C."/>
            <person name="Gautier V."/>
            <person name="Ament-Velasquez S.L."/>
            <person name="Kruys A."/>
            <person name="Hutchinson M.I."/>
            <person name="Powell A.J."/>
            <person name="Barry K."/>
            <person name="Miller A.N."/>
            <person name="Grigoriev I.V."/>
            <person name="Debuchy R."/>
            <person name="Gladieux P."/>
            <person name="Thoren M.H."/>
            <person name="Johannesson H."/>
        </authorList>
    </citation>
    <scope>NUCLEOTIDE SEQUENCE</scope>
    <source>
        <strain evidence="1">CBS 560.94</strain>
    </source>
</reference>
<proteinExistence type="predicted"/>
<gene>
    <name evidence="1" type="ORF">B0H65DRAFT_453347</name>
</gene>
<keyword evidence="2" id="KW-1185">Reference proteome</keyword>